<dbReference type="InterPro" id="IPR007527">
    <property type="entry name" value="Znf_SWIM"/>
</dbReference>
<organism evidence="7 8">
    <name type="scientific">Vigna mungo</name>
    <name type="common">Black gram</name>
    <name type="synonym">Phaseolus mungo</name>
    <dbReference type="NCBI Taxonomy" id="3915"/>
    <lineage>
        <taxon>Eukaryota</taxon>
        <taxon>Viridiplantae</taxon>
        <taxon>Streptophyta</taxon>
        <taxon>Embryophyta</taxon>
        <taxon>Tracheophyta</taxon>
        <taxon>Spermatophyta</taxon>
        <taxon>Magnoliopsida</taxon>
        <taxon>eudicotyledons</taxon>
        <taxon>Gunneridae</taxon>
        <taxon>Pentapetalae</taxon>
        <taxon>rosids</taxon>
        <taxon>fabids</taxon>
        <taxon>Fabales</taxon>
        <taxon>Fabaceae</taxon>
        <taxon>Papilionoideae</taxon>
        <taxon>50 kb inversion clade</taxon>
        <taxon>NPAAA clade</taxon>
        <taxon>indigoferoid/millettioid clade</taxon>
        <taxon>Phaseoleae</taxon>
        <taxon>Vigna</taxon>
    </lineage>
</organism>
<dbReference type="EMBL" id="CP144700">
    <property type="protein sequence ID" value="WVZ25271.1"/>
    <property type="molecule type" value="Genomic_DNA"/>
</dbReference>
<dbReference type="Pfam" id="PF26130">
    <property type="entry name" value="PB1-like"/>
    <property type="match status" value="1"/>
</dbReference>
<sequence>MSNYDIEVVFHHEGKFVNDGSFRYHGGDTSNLIIDLDRWSYFEILAILKEMGYRNVKEMWYSLGGSVLEDRLDLLSDDKGACEVVNIAQLNGQAHLFVVHMVSDLVYIHMLEYDGEAQVCEHGEKEDGEVQVGEEGKEQPVDDGEGQVHEDNEEVVEVGEEGEKEVGELGQDAEVEVGQEAEEEVGQEGQEEVVEVGLHGEEVEKDVVEEVGDGTAVCEHGVHEVGEEDDGQDDVGGGVGDGHDEFDVSSWIGSDEDACLSEDDLVDVSVYGDEEPQEGHCEGSLFVDVGTKRGSNSEKKHVLARGLSDIEWESDTCGSIDLSDDSDHEPVRYGDFGIFSEPSKLIEYTMVGSQRFLRMTIEEYTSNVVVHEGNIHGTHIVDIGLLRSNPGSTVKLNVEPSEDKAIFKRMYVCFKACKDNFVSCKYEGELLTAVGRNGNDQICPLAYVVVEVENKDTWTWFLELLIDDLGGGGFCSRCTFVSDQQKVRLRQALQGLFPGVDQRFCVRHIYSNFRKNDASNQGRYEDAFKHLISIPPRQVLKLKMLFHVLPTCHPRCKGETNDNDVGRDLYIPDEENELEKTKYWILKYDNYYHALVYDFAFNYWMQIFEICHTSNIGEKYVVNVEKRDCSCRKWTVTGIPCCHAITTMRFLNNNPEDFISLWFKTSTYGETYNPIIFPLNGPHLWQRTSYPDILPPPKRVLPGSVSKMMKMKF</sequence>
<evidence type="ECO:0000259" key="6">
    <source>
        <dbReference type="PROSITE" id="PS50966"/>
    </source>
</evidence>
<evidence type="ECO:0000256" key="4">
    <source>
        <dbReference type="PROSITE-ProRule" id="PRU00325"/>
    </source>
</evidence>
<gene>
    <name evidence="7" type="ORF">V8G54_003815</name>
</gene>
<dbReference type="GO" id="GO:0008270">
    <property type="term" value="F:zinc ion binding"/>
    <property type="evidence" value="ECO:0007669"/>
    <property type="project" value="UniProtKB-KW"/>
</dbReference>
<dbReference type="PANTHER" id="PTHR31973:SF187">
    <property type="entry name" value="MUTATOR TRANSPOSASE MUDRA PROTEIN"/>
    <property type="match status" value="1"/>
</dbReference>
<evidence type="ECO:0000256" key="3">
    <source>
        <dbReference type="ARBA" id="ARBA00022833"/>
    </source>
</evidence>
<protein>
    <recommendedName>
        <fullName evidence="6">SWIM-type domain-containing protein</fullName>
    </recommendedName>
</protein>
<keyword evidence="2 4" id="KW-0863">Zinc-finger</keyword>
<dbReference type="InterPro" id="IPR058594">
    <property type="entry name" value="PB1-like_dom_pln"/>
</dbReference>
<feature type="region of interest" description="Disordered" evidence="5">
    <location>
        <begin position="124"/>
        <end position="151"/>
    </location>
</feature>
<proteinExistence type="predicted"/>
<dbReference type="PROSITE" id="PS50966">
    <property type="entry name" value="ZF_SWIM"/>
    <property type="match status" value="1"/>
</dbReference>
<name>A0AAQ3PAN9_VIGMU</name>
<dbReference type="Pfam" id="PF10551">
    <property type="entry name" value="MULE"/>
    <property type="match status" value="1"/>
</dbReference>
<evidence type="ECO:0000256" key="5">
    <source>
        <dbReference type="SAM" id="MobiDB-lite"/>
    </source>
</evidence>
<keyword evidence="3" id="KW-0862">Zinc</keyword>
<accession>A0AAQ3PAN9</accession>
<evidence type="ECO:0000256" key="1">
    <source>
        <dbReference type="ARBA" id="ARBA00022723"/>
    </source>
</evidence>
<dbReference type="SMART" id="SM00575">
    <property type="entry name" value="ZnF_PMZ"/>
    <property type="match status" value="1"/>
</dbReference>
<dbReference type="Proteomes" id="UP001374535">
    <property type="component" value="Chromosome 1"/>
</dbReference>
<dbReference type="InterPro" id="IPR018289">
    <property type="entry name" value="MULE_transposase_dom"/>
</dbReference>
<evidence type="ECO:0000313" key="8">
    <source>
        <dbReference type="Proteomes" id="UP001374535"/>
    </source>
</evidence>
<keyword evidence="1" id="KW-0479">Metal-binding</keyword>
<keyword evidence="8" id="KW-1185">Reference proteome</keyword>
<dbReference type="PANTHER" id="PTHR31973">
    <property type="entry name" value="POLYPROTEIN, PUTATIVE-RELATED"/>
    <property type="match status" value="1"/>
</dbReference>
<reference evidence="7 8" key="1">
    <citation type="journal article" date="2023" name="Life. Sci Alliance">
        <title>Evolutionary insights into 3D genome organization and epigenetic landscape of Vigna mungo.</title>
        <authorList>
            <person name="Junaid A."/>
            <person name="Singh B."/>
            <person name="Bhatia S."/>
        </authorList>
    </citation>
    <scope>NUCLEOTIDE SEQUENCE [LARGE SCALE GENOMIC DNA]</scope>
    <source>
        <strain evidence="7">Urdbean</strain>
    </source>
</reference>
<feature type="compositionally biased region" description="Basic and acidic residues" evidence="5">
    <location>
        <begin position="134"/>
        <end position="150"/>
    </location>
</feature>
<evidence type="ECO:0000256" key="2">
    <source>
        <dbReference type="ARBA" id="ARBA00022771"/>
    </source>
</evidence>
<feature type="domain" description="SWIM-type" evidence="6">
    <location>
        <begin position="620"/>
        <end position="652"/>
    </location>
</feature>
<dbReference type="Pfam" id="PF04434">
    <property type="entry name" value="SWIM"/>
    <property type="match status" value="1"/>
</dbReference>
<dbReference type="InterPro" id="IPR006564">
    <property type="entry name" value="Znf_PMZ"/>
</dbReference>
<dbReference type="AlphaFoldDB" id="A0AAQ3PAN9"/>
<evidence type="ECO:0000313" key="7">
    <source>
        <dbReference type="EMBL" id="WVZ25271.1"/>
    </source>
</evidence>